<dbReference type="AlphaFoldDB" id="A0A4Y7SEA4"/>
<protein>
    <submittedName>
        <fullName evidence="1">Uncharacterized protein</fullName>
    </submittedName>
</protein>
<accession>A0A4Y7SEA4</accession>
<dbReference type="EMBL" id="QPFP01000159">
    <property type="protein sequence ID" value="TEB20030.1"/>
    <property type="molecule type" value="Genomic_DNA"/>
</dbReference>
<evidence type="ECO:0000313" key="2">
    <source>
        <dbReference type="Proteomes" id="UP000298030"/>
    </source>
</evidence>
<sequence>MQTVTRGAEQEEGVIRRQNRLGNKTRVNWRTHRYSVTHGAPFRPRPALMASSVHLPLISSLSPPFSSPSQAQSHLELVLSSRSGFCLAPNESDVVCSPGEGPWSATEAVSVHHPYHVWGQKRPCLGRLSLTTPQGVTFPIQSNSLSLTAQDP</sequence>
<keyword evidence="2" id="KW-1185">Reference proteome</keyword>
<name>A0A4Y7SEA4_COPMI</name>
<evidence type="ECO:0000313" key="1">
    <source>
        <dbReference type="EMBL" id="TEB20030.1"/>
    </source>
</evidence>
<reference evidence="1 2" key="1">
    <citation type="journal article" date="2019" name="Nat. Ecol. Evol.">
        <title>Megaphylogeny resolves global patterns of mushroom evolution.</title>
        <authorList>
            <person name="Varga T."/>
            <person name="Krizsan K."/>
            <person name="Foldi C."/>
            <person name="Dima B."/>
            <person name="Sanchez-Garcia M."/>
            <person name="Sanchez-Ramirez S."/>
            <person name="Szollosi G.J."/>
            <person name="Szarkandi J.G."/>
            <person name="Papp V."/>
            <person name="Albert L."/>
            <person name="Andreopoulos W."/>
            <person name="Angelini C."/>
            <person name="Antonin V."/>
            <person name="Barry K.W."/>
            <person name="Bougher N.L."/>
            <person name="Buchanan P."/>
            <person name="Buyck B."/>
            <person name="Bense V."/>
            <person name="Catcheside P."/>
            <person name="Chovatia M."/>
            <person name="Cooper J."/>
            <person name="Damon W."/>
            <person name="Desjardin D."/>
            <person name="Finy P."/>
            <person name="Geml J."/>
            <person name="Haridas S."/>
            <person name="Hughes K."/>
            <person name="Justo A."/>
            <person name="Karasinski D."/>
            <person name="Kautmanova I."/>
            <person name="Kiss B."/>
            <person name="Kocsube S."/>
            <person name="Kotiranta H."/>
            <person name="LaButti K.M."/>
            <person name="Lechner B.E."/>
            <person name="Liimatainen K."/>
            <person name="Lipzen A."/>
            <person name="Lukacs Z."/>
            <person name="Mihaltcheva S."/>
            <person name="Morgado L.N."/>
            <person name="Niskanen T."/>
            <person name="Noordeloos M.E."/>
            <person name="Ohm R.A."/>
            <person name="Ortiz-Santana B."/>
            <person name="Ovrebo C."/>
            <person name="Racz N."/>
            <person name="Riley R."/>
            <person name="Savchenko A."/>
            <person name="Shiryaev A."/>
            <person name="Soop K."/>
            <person name="Spirin V."/>
            <person name="Szebenyi C."/>
            <person name="Tomsovsky M."/>
            <person name="Tulloss R.E."/>
            <person name="Uehling J."/>
            <person name="Grigoriev I.V."/>
            <person name="Vagvolgyi C."/>
            <person name="Papp T."/>
            <person name="Martin F.M."/>
            <person name="Miettinen O."/>
            <person name="Hibbett D.S."/>
            <person name="Nagy L.G."/>
        </authorList>
    </citation>
    <scope>NUCLEOTIDE SEQUENCE [LARGE SCALE GENOMIC DNA]</scope>
    <source>
        <strain evidence="1 2">FP101781</strain>
    </source>
</reference>
<organism evidence="1 2">
    <name type="scientific">Coprinellus micaceus</name>
    <name type="common">Glistening ink-cap mushroom</name>
    <name type="synonym">Coprinus micaceus</name>
    <dbReference type="NCBI Taxonomy" id="71717"/>
    <lineage>
        <taxon>Eukaryota</taxon>
        <taxon>Fungi</taxon>
        <taxon>Dikarya</taxon>
        <taxon>Basidiomycota</taxon>
        <taxon>Agaricomycotina</taxon>
        <taxon>Agaricomycetes</taxon>
        <taxon>Agaricomycetidae</taxon>
        <taxon>Agaricales</taxon>
        <taxon>Agaricineae</taxon>
        <taxon>Psathyrellaceae</taxon>
        <taxon>Coprinellus</taxon>
    </lineage>
</organism>
<gene>
    <name evidence="1" type="ORF">FA13DRAFT_280466</name>
</gene>
<dbReference type="Proteomes" id="UP000298030">
    <property type="component" value="Unassembled WGS sequence"/>
</dbReference>
<proteinExistence type="predicted"/>
<comment type="caution">
    <text evidence="1">The sequence shown here is derived from an EMBL/GenBank/DDBJ whole genome shotgun (WGS) entry which is preliminary data.</text>
</comment>